<keyword evidence="12" id="KW-1185">Reference proteome</keyword>
<name>A0ABU9E980_9BACT</name>
<dbReference type="Pfam" id="PF01488">
    <property type="entry name" value="Shikimate_DH"/>
    <property type="match status" value="1"/>
</dbReference>
<dbReference type="PANTHER" id="PTHR21089:SF1">
    <property type="entry name" value="BIFUNCTIONAL 3-DEHYDROQUINATE DEHYDRATASE_SHIKIMATE DEHYDROGENASE, CHLOROPLASTIC"/>
    <property type="match status" value="1"/>
</dbReference>
<dbReference type="SUPFAM" id="SSF51735">
    <property type="entry name" value="NAD(P)-binding Rossmann-fold domains"/>
    <property type="match status" value="1"/>
</dbReference>
<feature type="binding site" evidence="7">
    <location>
        <begin position="23"/>
        <end position="25"/>
    </location>
    <ligand>
        <name>shikimate</name>
        <dbReference type="ChEBI" id="CHEBI:36208"/>
    </ligand>
</feature>
<feature type="binding site" evidence="7">
    <location>
        <position position="254"/>
    </location>
    <ligand>
        <name>shikimate</name>
        <dbReference type="ChEBI" id="CHEBI:36208"/>
    </ligand>
</feature>
<keyword evidence="4 7" id="KW-0560">Oxidoreductase</keyword>
<keyword evidence="7" id="KW-0028">Amino-acid biosynthesis</keyword>
<dbReference type="InterPro" id="IPR022893">
    <property type="entry name" value="Shikimate_DH_fam"/>
</dbReference>
<evidence type="ECO:0000256" key="1">
    <source>
        <dbReference type="ARBA" id="ARBA00004871"/>
    </source>
</evidence>
<sequence length="281" mass="29001">MTGRPISAATRLFAVLGDPVAHSLSPALHGAALAARRLDAVYLALRCGDREAVGLVRGLALAGGGGNVTVPHKRRAAEAVDRRTGAVERTGACNTFWSDDGAVWGDNTDVAGFRGAVTALLPEGVAGARVLLLGAGGAARAALAGLLDDGVREVAILNRSVDRARELIRGMGAEGSATALDGEGALSGEDFDLVVQATSLGLHPSDPLPTSLDRCGGVGAALDLVYGREPTRWVRAARERGVPAADGREMLLLQAAAAFRRWFGDPVPMAEMRAALNERDG</sequence>
<evidence type="ECO:0000256" key="6">
    <source>
        <dbReference type="ARBA" id="ARBA00049442"/>
    </source>
</evidence>
<comment type="similarity">
    <text evidence="7">Belongs to the shikimate dehydrogenase family.</text>
</comment>
<dbReference type="GO" id="GO:0004764">
    <property type="term" value="F:shikimate 3-dehydrogenase (NADP+) activity"/>
    <property type="evidence" value="ECO:0007669"/>
    <property type="project" value="UniProtKB-EC"/>
</dbReference>
<dbReference type="HAMAP" id="MF_00222">
    <property type="entry name" value="Shikimate_DH_AroE"/>
    <property type="match status" value="1"/>
</dbReference>
<keyword evidence="5 7" id="KW-0057">Aromatic amino acid biosynthesis</keyword>
<feature type="binding site" evidence="7">
    <location>
        <position position="247"/>
    </location>
    <ligand>
        <name>NADP(+)</name>
        <dbReference type="ChEBI" id="CHEBI:58349"/>
    </ligand>
</feature>
<dbReference type="Proteomes" id="UP001484239">
    <property type="component" value="Unassembled WGS sequence"/>
</dbReference>
<feature type="binding site" evidence="7">
    <location>
        <position position="69"/>
    </location>
    <ligand>
        <name>shikimate</name>
        <dbReference type="ChEBI" id="CHEBI:36208"/>
    </ligand>
</feature>
<evidence type="ECO:0000313" key="12">
    <source>
        <dbReference type="Proteomes" id="UP001484239"/>
    </source>
</evidence>
<evidence type="ECO:0000256" key="4">
    <source>
        <dbReference type="ARBA" id="ARBA00023002"/>
    </source>
</evidence>
<feature type="binding site" evidence="7">
    <location>
        <begin position="134"/>
        <end position="138"/>
    </location>
    <ligand>
        <name>NADP(+)</name>
        <dbReference type="ChEBI" id="CHEBI:58349"/>
    </ligand>
</feature>
<organism evidence="11 12">
    <name type="scientific">Gaopeijia maritima</name>
    <dbReference type="NCBI Taxonomy" id="3119007"/>
    <lineage>
        <taxon>Bacteria</taxon>
        <taxon>Pseudomonadati</taxon>
        <taxon>Gemmatimonadota</taxon>
        <taxon>Longimicrobiia</taxon>
        <taxon>Gaopeijiales</taxon>
        <taxon>Gaopeijiaceae</taxon>
        <taxon>Gaopeijia</taxon>
    </lineage>
</organism>
<dbReference type="InterPro" id="IPR013708">
    <property type="entry name" value="Shikimate_DH-bd_N"/>
</dbReference>
<proteinExistence type="inferred from homology"/>
<comment type="caution">
    <text evidence="7">Lacks conserved residue(s) required for the propagation of feature annotation.</text>
</comment>
<evidence type="ECO:0000256" key="5">
    <source>
        <dbReference type="ARBA" id="ARBA00023141"/>
    </source>
</evidence>
<evidence type="ECO:0000256" key="7">
    <source>
        <dbReference type="HAMAP-Rule" id="MF_00222"/>
    </source>
</evidence>
<gene>
    <name evidence="7" type="primary">aroE</name>
    <name evidence="11" type="ORF">WI372_08840</name>
</gene>
<evidence type="ECO:0000256" key="2">
    <source>
        <dbReference type="ARBA" id="ARBA00012962"/>
    </source>
</evidence>
<dbReference type="EMBL" id="JBBHLI010000004">
    <property type="protein sequence ID" value="MEK9501081.1"/>
    <property type="molecule type" value="Genomic_DNA"/>
</dbReference>
<evidence type="ECO:0000256" key="3">
    <source>
        <dbReference type="ARBA" id="ARBA00022857"/>
    </source>
</evidence>
<feature type="binding site" evidence="7">
    <location>
        <position position="109"/>
    </location>
    <ligand>
        <name>shikimate</name>
        <dbReference type="ChEBI" id="CHEBI:36208"/>
    </ligand>
</feature>
<feature type="binding site" evidence="7">
    <location>
        <position position="226"/>
    </location>
    <ligand>
        <name>shikimate</name>
        <dbReference type="ChEBI" id="CHEBI:36208"/>
    </ligand>
</feature>
<dbReference type="SUPFAM" id="SSF53223">
    <property type="entry name" value="Aminoacid dehydrogenase-like, N-terminal domain"/>
    <property type="match status" value="1"/>
</dbReference>
<feature type="binding site" evidence="7">
    <location>
        <position position="224"/>
    </location>
    <ligand>
        <name>NADP(+)</name>
        <dbReference type="ChEBI" id="CHEBI:58349"/>
    </ligand>
</feature>
<dbReference type="PANTHER" id="PTHR21089">
    <property type="entry name" value="SHIKIMATE DEHYDROGENASE"/>
    <property type="match status" value="1"/>
</dbReference>
<feature type="active site" description="Proton acceptor" evidence="7">
    <location>
        <position position="73"/>
    </location>
</feature>
<feature type="domain" description="SDH C-terminal" evidence="10">
    <location>
        <begin position="247"/>
        <end position="276"/>
    </location>
</feature>
<keyword evidence="3 7" id="KW-0521">NADP</keyword>
<dbReference type="Pfam" id="PF18317">
    <property type="entry name" value="SDH_C"/>
    <property type="match status" value="1"/>
</dbReference>
<feature type="binding site" evidence="7">
    <location>
        <position position="94"/>
    </location>
    <ligand>
        <name>shikimate</name>
        <dbReference type="ChEBI" id="CHEBI:36208"/>
    </ligand>
</feature>
<reference evidence="11 12" key="1">
    <citation type="submission" date="2024-02" db="EMBL/GenBank/DDBJ databases">
        <title>A novel Gemmatimonadota bacterium.</title>
        <authorList>
            <person name="Du Z.-J."/>
            <person name="Ye Y.-Q."/>
        </authorList>
    </citation>
    <scope>NUCLEOTIDE SEQUENCE [LARGE SCALE GENOMIC DNA]</scope>
    <source>
        <strain evidence="11 12">DH-20</strain>
    </source>
</reference>
<dbReference type="InterPro" id="IPR006151">
    <property type="entry name" value="Shikm_DH/Glu-tRNA_Rdtase"/>
</dbReference>
<dbReference type="Gene3D" id="3.40.50.720">
    <property type="entry name" value="NAD(P)-binding Rossmann-like Domain"/>
    <property type="match status" value="1"/>
</dbReference>
<evidence type="ECO:0000259" key="9">
    <source>
        <dbReference type="Pfam" id="PF08501"/>
    </source>
</evidence>
<feature type="domain" description="Quinate/shikimate 5-dehydrogenase/glutamyl-tRNA reductase" evidence="8">
    <location>
        <begin position="125"/>
        <end position="199"/>
    </location>
</feature>
<comment type="subunit">
    <text evidence="7">Homodimer.</text>
</comment>
<dbReference type="Gene3D" id="3.40.50.10860">
    <property type="entry name" value="Leucine Dehydrogenase, chain A, domain 1"/>
    <property type="match status" value="1"/>
</dbReference>
<comment type="function">
    <text evidence="7">Involved in the biosynthesis of the chorismate, which leads to the biosynthesis of aromatic amino acids. Catalyzes the reversible NADPH linked reduction of 3-dehydroshikimate (DHSA) to yield shikimate (SA).</text>
</comment>
<evidence type="ECO:0000259" key="10">
    <source>
        <dbReference type="Pfam" id="PF18317"/>
    </source>
</evidence>
<comment type="catalytic activity">
    <reaction evidence="6 7">
        <text>shikimate + NADP(+) = 3-dehydroshikimate + NADPH + H(+)</text>
        <dbReference type="Rhea" id="RHEA:17737"/>
        <dbReference type="ChEBI" id="CHEBI:15378"/>
        <dbReference type="ChEBI" id="CHEBI:16630"/>
        <dbReference type="ChEBI" id="CHEBI:36208"/>
        <dbReference type="ChEBI" id="CHEBI:57783"/>
        <dbReference type="ChEBI" id="CHEBI:58349"/>
        <dbReference type="EC" id="1.1.1.25"/>
    </reaction>
</comment>
<protein>
    <recommendedName>
        <fullName evidence="2 7">Shikimate dehydrogenase (NADP(+))</fullName>
        <shortName evidence="7">SDH</shortName>
        <ecNumber evidence="2 7">1.1.1.25</ecNumber>
    </recommendedName>
</protein>
<evidence type="ECO:0000313" key="11">
    <source>
        <dbReference type="EMBL" id="MEK9501081.1"/>
    </source>
</evidence>
<dbReference type="RefSeq" id="WP_405286769.1">
    <property type="nucleotide sequence ID" value="NZ_JBBHLI010000004.1"/>
</dbReference>
<dbReference type="Pfam" id="PF08501">
    <property type="entry name" value="Shikimate_dh_N"/>
    <property type="match status" value="1"/>
</dbReference>
<dbReference type="EC" id="1.1.1.25" evidence="2 7"/>
<dbReference type="InterPro" id="IPR036291">
    <property type="entry name" value="NAD(P)-bd_dom_sf"/>
</dbReference>
<dbReference type="InterPro" id="IPR046346">
    <property type="entry name" value="Aminoacid_DH-like_N_sf"/>
</dbReference>
<dbReference type="CDD" id="cd01065">
    <property type="entry name" value="NAD_bind_Shikimate_DH"/>
    <property type="match status" value="1"/>
</dbReference>
<comment type="caution">
    <text evidence="11">The sequence shown here is derived from an EMBL/GenBank/DDBJ whole genome shotgun (WGS) entry which is preliminary data.</text>
</comment>
<feature type="domain" description="Shikimate dehydrogenase substrate binding N-terminal" evidence="9">
    <location>
        <begin position="15"/>
        <end position="95"/>
    </location>
</feature>
<comment type="pathway">
    <text evidence="1 7">Metabolic intermediate biosynthesis; chorismate biosynthesis; chorismate from D-erythrose 4-phosphate and phosphoenolpyruvate: step 4/7.</text>
</comment>
<dbReference type="InterPro" id="IPR041121">
    <property type="entry name" value="SDH_C"/>
</dbReference>
<evidence type="ECO:0000259" key="8">
    <source>
        <dbReference type="Pfam" id="PF01488"/>
    </source>
</evidence>
<accession>A0ABU9E980</accession>